<dbReference type="EMBL" id="AP018042">
    <property type="protein sequence ID" value="BAX81979.1"/>
    <property type="molecule type" value="Genomic_DNA"/>
</dbReference>
<reference evidence="3" key="2">
    <citation type="journal article" date="2020" name="Antonie Van Leeuwenhoek">
        <title>Labilibaculum antarcticum sp. nov., a novel facultative anaerobic, psychrotorelant bacterium isolated from marine sediment of Antarctica.</title>
        <authorList>
            <person name="Watanabe M."/>
            <person name="Kojima H."/>
            <person name="Fukui M."/>
        </authorList>
    </citation>
    <scope>NUCLEOTIDE SEQUENCE [LARGE SCALE GENOMIC DNA]</scope>
    <source>
        <strain evidence="3">SPP2</strain>
    </source>
</reference>
<keyword evidence="3" id="KW-1185">Reference proteome</keyword>
<proteinExistence type="predicted"/>
<keyword evidence="1" id="KW-0472">Membrane</keyword>
<name>A0A1Y1CNF9_9BACT</name>
<evidence type="ECO:0000313" key="2">
    <source>
        <dbReference type="EMBL" id="BAX81979.1"/>
    </source>
</evidence>
<dbReference type="AlphaFoldDB" id="A0A1Y1CNF9"/>
<dbReference type="RefSeq" id="WP_096431889.1">
    <property type="nucleotide sequence ID" value="NZ_AP018042.1"/>
</dbReference>
<feature type="transmembrane region" description="Helical" evidence="1">
    <location>
        <begin position="243"/>
        <end position="264"/>
    </location>
</feature>
<protein>
    <submittedName>
        <fullName evidence="2">Uncharacterized protein</fullName>
    </submittedName>
</protein>
<organism evidence="2 3">
    <name type="scientific">Labilibaculum antarcticum</name>
    <dbReference type="NCBI Taxonomy" id="1717717"/>
    <lineage>
        <taxon>Bacteria</taxon>
        <taxon>Pseudomonadati</taxon>
        <taxon>Bacteroidota</taxon>
        <taxon>Bacteroidia</taxon>
        <taxon>Marinilabiliales</taxon>
        <taxon>Marinifilaceae</taxon>
        <taxon>Labilibaculum</taxon>
    </lineage>
</organism>
<dbReference type="OrthoDB" id="1428328at2"/>
<keyword evidence="1" id="KW-1133">Transmembrane helix</keyword>
<accession>A0A1Y1CNF9</accession>
<reference evidence="2 3" key="1">
    <citation type="journal article" date="2018" name="Mar. Genomics">
        <title>Complete genome sequence of Marinifilaceae bacterium strain SPP2, isolated from the Antarctic marine sediment.</title>
        <authorList>
            <person name="Watanabe M."/>
            <person name="Kojima H."/>
            <person name="Fukui M."/>
        </authorList>
    </citation>
    <scope>NUCLEOTIDE SEQUENCE [LARGE SCALE GENOMIC DNA]</scope>
    <source>
        <strain evidence="2 3">SPP2</strain>
    </source>
</reference>
<gene>
    <name evidence="2" type="ORF">ALGA_3687</name>
</gene>
<evidence type="ECO:0000256" key="1">
    <source>
        <dbReference type="SAM" id="Phobius"/>
    </source>
</evidence>
<dbReference type="Proteomes" id="UP000218267">
    <property type="component" value="Chromosome"/>
</dbReference>
<keyword evidence="1" id="KW-0812">Transmembrane</keyword>
<dbReference type="KEGG" id="mbas:ALGA_3687"/>
<evidence type="ECO:0000313" key="3">
    <source>
        <dbReference type="Proteomes" id="UP000218267"/>
    </source>
</evidence>
<sequence>MTVYSEDYVQELFSQVLKLDYSDIKPKLELTRKDETFLRNSYLKVSLPLKQAININTQNLNVIPENLQRELLEICIDWLNRISLFSEKSLKGFKKTNKEPTQEEVESYMIKFHNFSNNLAQTKFFNLILTIKLYANEPELSSIKEIEDLINSKLPNLKESERDSNSIKSLLNELQKQTKKHITSDYALIFQRVWEKHQTYSHYWLSAGIITAIVFILTLSFGAFDSLKTENMSDSGVFINYNLGNIVARVLIIAIQVFFMSFSFKQYSVNKHLQNVNRHRANAFESYQLFDSILPKDDEIHRNELMLQLAKAIYEQGSTGYLSEKSSNFNLSLTEITKMLGTTK</sequence>
<feature type="transmembrane region" description="Helical" evidence="1">
    <location>
        <begin position="202"/>
        <end position="223"/>
    </location>
</feature>